<gene>
    <name evidence="12" type="primary">secA</name>
    <name evidence="16" type="ORF">BJ963_003374</name>
</gene>
<dbReference type="SUPFAM" id="SSF81886">
    <property type="entry name" value="Helical scaffold and wing domains of SecA"/>
    <property type="match status" value="1"/>
</dbReference>
<dbReference type="GO" id="GO:0043952">
    <property type="term" value="P:protein transport by the Sec complex"/>
    <property type="evidence" value="ECO:0007669"/>
    <property type="project" value="TreeGrafter"/>
</dbReference>
<keyword evidence="9 12" id="KW-1278">Translocase</keyword>
<dbReference type="InterPro" id="IPR001650">
    <property type="entry name" value="Helicase_C-like"/>
</dbReference>
<comment type="subcellular location">
    <subcellularLocation>
        <location evidence="12">Cell membrane</location>
        <topology evidence="12">Peripheral membrane protein</topology>
        <orientation evidence="12">Cytoplasmic side</orientation>
    </subcellularLocation>
    <subcellularLocation>
        <location evidence="12">Cytoplasm</location>
    </subcellularLocation>
    <subcellularLocation>
        <location evidence="1">Membrane</location>
        <topology evidence="1">Peripheral membrane protein</topology>
    </subcellularLocation>
    <text evidence="12">Distribution is 50-50.</text>
</comment>
<dbReference type="Gene3D" id="3.40.50.300">
    <property type="entry name" value="P-loop containing nucleotide triphosphate hydrolases"/>
    <property type="match status" value="3"/>
</dbReference>
<keyword evidence="3 12" id="KW-0813">Transport</keyword>
<evidence type="ECO:0000256" key="2">
    <source>
        <dbReference type="ARBA" id="ARBA00007650"/>
    </source>
</evidence>
<evidence type="ECO:0000256" key="4">
    <source>
        <dbReference type="ARBA" id="ARBA00022475"/>
    </source>
</evidence>
<evidence type="ECO:0000259" key="13">
    <source>
        <dbReference type="PROSITE" id="PS51192"/>
    </source>
</evidence>
<dbReference type="InterPro" id="IPR011116">
    <property type="entry name" value="SecA_Wing/Scaffold"/>
</dbReference>
<dbReference type="PROSITE" id="PS51192">
    <property type="entry name" value="HELICASE_ATP_BIND_1"/>
    <property type="match status" value="1"/>
</dbReference>
<evidence type="ECO:0000256" key="11">
    <source>
        <dbReference type="ARBA" id="ARBA00023136"/>
    </source>
</evidence>
<dbReference type="AlphaFoldDB" id="A0A852T4V5"/>
<keyword evidence="11 12" id="KW-0472">Membrane</keyword>
<dbReference type="InterPro" id="IPR026389">
    <property type="entry name" value="SecA_Actinobact-type"/>
</dbReference>
<keyword evidence="8 12" id="KW-0653">Protein transport</keyword>
<dbReference type="Pfam" id="PF07516">
    <property type="entry name" value="SecA_SW"/>
    <property type="match status" value="1"/>
</dbReference>
<evidence type="ECO:0000256" key="1">
    <source>
        <dbReference type="ARBA" id="ARBA00004170"/>
    </source>
</evidence>
<feature type="domain" description="Helicase ATP-binding" evidence="13">
    <location>
        <begin position="20"/>
        <end position="180"/>
    </location>
</feature>
<comment type="subunit">
    <text evidence="12">Monomer and homodimer. Part of the essential Sec protein translocation apparatus which comprises SecA, SecYEG and auxiliary proteins SecDF. Other proteins may also be involved.</text>
</comment>
<dbReference type="PANTHER" id="PTHR30612">
    <property type="entry name" value="SECA INNER MEMBRANE COMPONENT OF SEC PROTEIN SECRETION SYSTEM"/>
    <property type="match status" value="1"/>
</dbReference>
<dbReference type="Proteomes" id="UP000589620">
    <property type="component" value="Unassembled WGS sequence"/>
</dbReference>
<feature type="binding site" evidence="12">
    <location>
        <begin position="36"/>
        <end position="40"/>
    </location>
    <ligand>
        <name>ATP</name>
        <dbReference type="ChEBI" id="CHEBI:30616"/>
    </ligand>
</feature>
<evidence type="ECO:0000256" key="6">
    <source>
        <dbReference type="ARBA" id="ARBA00022741"/>
    </source>
</evidence>
<dbReference type="GO" id="GO:0006605">
    <property type="term" value="P:protein targeting"/>
    <property type="evidence" value="ECO:0007669"/>
    <property type="project" value="UniProtKB-UniRule"/>
</dbReference>
<evidence type="ECO:0000313" key="16">
    <source>
        <dbReference type="EMBL" id="NYD75855.1"/>
    </source>
</evidence>
<dbReference type="InterPro" id="IPR000185">
    <property type="entry name" value="SecA"/>
</dbReference>
<keyword evidence="6 12" id="KW-0547">Nucleotide-binding</keyword>
<dbReference type="InterPro" id="IPR011115">
    <property type="entry name" value="SecA_DEAD"/>
</dbReference>
<dbReference type="GO" id="GO:0031522">
    <property type="term" value="C:cell envelope Sec protein transport complex"/>
    <property type="evidence" value="ECO:0007669"/>
    <property type="project" value="TreeGrafter"/>
</dbReference>
<evidence type="ECO:0000256" key="9">
    <source>
        <dbReference type="ARBA" id="ARBA00022967"/>
    </source>
</evidence>
<dbReference type="CDD" id="cd18803">
    <property type="entry name" value="SF2_C_secA"/>
    <property type="match status" value="1"/>
</dbReference>
<dbReference type="GO" id="GO:0005524">
    <property type="term" value="F:ATP binding"/>
    <property type="evidence" value="ECO:0007669"/>
    <property type="project" value="UniProtKB-UniRule"/>
</dbReference>
<comment type="function">
    <text evidence="12">Part of the Sec protein translocase complex. Interacts with the SecYEG preprotein conducting channel. Has a central role in coupling the hydrolysis of ATP to the transfer of proteins into and across the cell membrane, serving as an ATP-driven molecular motor driving the stepwise translocation of polypeptide chains across the membrane.</text>
</comment>
<dbReference type="NCBIfam" id="TIGR04221">
    <property type="entry name" value="SecA2_Mycobac"/>
    <property type="match status" value="1"/>
</dbReference>
<dbReference type="SUPFAM" id="SSF81767">
    <property type="entry name" value="Pre-protein crosslinking domain of SecA"/>
    <property type="match status" value="1"/>
</dbReference>
<sequence>MARAVAWAALGIDLFDSQLVGALALLDGHVVQMGTGEGKTVTGAVAAAGYALQGRSVQLFSVNDYLARRDAEWMSPFYRGFGVGVGWIGEGEERERRRAAYAADVTYVPVTEAGFDVLRDRFRTEPEDVELFVQDVVIVDEADAVLIDEASTPLVLAGGGTGGVSQREAAQLVRTLVPGVDYEVDADGRNVALTDRGVDGVEAALGGVNLFDAAGHDHLTTINVALHAQALLHRDVDYIVRDGRIQLVNASRGRIARLQRWPDGLHAAVEAKEDLESSTVSEILDSITIQALVGRYRTVCGMSGTALPVAEQLADRYGVRTGEVGPHRPVIREDLPDRAYPDAPSQLRAALEYIVAEHRSGRPLLVGTGSVAQSEQVAEELGRCGLDAVVLNAKNDADEAAIIARAGEHGRITISTQMAGRGTDIRLGGADGSDAERVIAAGGLCVVGIGRYDSRRLDDQLRGRAGRQGDPGTSVFFTSLDDDLVRRHLPGFSPSLRKAYDSPFTTDTATELVDHAQRLAEGLQHRSHRNTLAFSEVPTEQRLAVLRLRTAVLSAERDDLLLNGEARTAVDALLGRHRIHASVREISLHHLDQYWIEHLDMLTAAREGIHLRSLARDNPLDEYNRIAYRAFEGFAGRVTDAIAATLTHAAARGTLDPEPLGLRRPSTTWTYMVIEDPFGSPEQRFGNLLLNAFRPAGPES</sequence>
<dbReference type="EC" id="7.4.2.8" evidence="12"/>
<dbReference type="Pfam" id="PF07517">
    <property type="entry name" value="SecA_DEAD"/>
    <property type="match status" value="1"/>
</dbReference>
<keyword evidence="4 12" id="KW-1003">Cell membrane</keyword>
<protein>
    <recommendedName>
        <fullName evidence="12">Protein translocase subunit SecA</fullName>
        <ecNumber evidence="12">7.4.2.8</ecNumber>
    </recommendedName>
</protein>
<dbReference type="InterPro" id="IPR044722">
    <property type="entry name" value="SecA_SF2_C"/>
</dbReference>
<dbReference type="PRINTS" id="PR00906">
    <property type="entry name" value="SECA"/>
</dbReference>
<evidence type="ECO:0000259" key="14">
    <source>
        <dbReference type="PROSITE" id="PS51194"/>
    </source>
</evidence>
<dbReference type="InterPro" id="IPR027417">
    <property type="entry name" value="P-loop_NTPase"/>
</dbReference>
<feature type="domain" description="Helicase C-terminal" evidence="14">
    <location>
        <begin position="346"/>
        <end position="520"/>
    </location>
</feature>
<organism evidence="16 17">
    <name type="scientific">Leifsonia soli</name>
    <dbReference type="NCBI Taxonomy" id="582665"/>
    <lineage>
        <taxon>Bacteria</taxon>
        <taxon>Bacillati</taxon>
        <taxon>Actinomycetota</taxon>
        <taxon>Actinomycetes</taxon>
        <taxon>Micrococcales</taxon>
        <taxon>Microbacteriaceae</taxon>
        <taxon>Leifsonia</taxon>
    </lineage>
</organism>
<dbReference type="GO" id="GO:0005886">
    <property type="term" value="C:plasma membrane"/>
    <property type="evidence" value="ECO:0007669"/>
    <property type="project" value="UniProtKB-SubCell"/>
</dbReference>
<keyword evidence="7 12" id="KW-0067">ATP-binding</keyword>
<dbReference type="PROSITE" id="PS51194">
    <property type="entry name" value="HELICASE_CTER"/>
    <property type="match status" value="1"/>
</dbReference>
<name>A0A852T4V5_9MICO</name>
<dbReference type="Pfam" id="PF21090">
    <property type="entry name" value="P-loop_SecA"/>
    <property type="match status" value="2"/>
</dbReference>
<reference evidence="16 17" key="1">
    <citation type="submission" date="2020-07" db="EMBL/GenBank/DDBJ databases">
        <title>Sequencing the genomes of 1000 actinobacteria strains.</title>
        <authorList>
            <person name="Klenk H.-P."/>
        </authorList>
    </citation>
    <scope>NUCLEOTIDE SEQUENCE [LARGE SCALE GENOMIC DNA]</scope>
    <source>
        <strain evidence="16 17">DSM 23871</strain>
    </source>
</reference>
<keyword evidence="10 12" id="KW-0811">Translocation</keyword>
<dbReference type="HAMAP" id="MF_01382">
    <property type="entry name" value="SecA"/>
    <property type="match status" value="1"/>
</dbReference>
<feature type="domain" description="SecA family profile" evidence="15">
    <location>
        <begin position="1"/>
        <end position="513"/>
    </location>
</feature>
<dbReference type="GO" id="GO:0065002">
    <property type="term" value="P:intracellular protein transmembrane transport"/>
    <property type="evidence" value="ECO:0007669"/>
    <property type="project" value="UniProtKB-UniRule"/>
</dbReference>
<dbReference type="InterPro" id="IPR036266">
    <property type="entry name" value="SecA_Wing/Scaffold_sf"/>
</dbReference>
<feature type="binding site" evidence="12">
    <location>
        <position position="18"/>
    </location>
    <ligand>
        <name>ATP</name>
        <dbReference type="ChEBI" id="CHEBI:30616"/>
    </ligand>
</feature>
<evidence type="ECO:0000259" key="15">
    <source>
        <dbReference type="PROSITE" id="PS51196"/>
    </source>
</evidence>
<keyword evidence="17" id="KW-1185">Reference proteome</keyword>
<keyword evidence="5 12" id="KW-0963">Cytoplasm</keyword>
<dbReference type="FunFam" id="3.40.50.300:FF:000429">
    <property type="entry name" value="Preprotein translocase subunit SecA"/>
    <property type="match status" value="1"/>
</dbReference>
<proteinExistence type="inferred from homology"/>
<dbReference type="InterPro" id="IPR036670">
    <property type="entry name" value="SecA_X-link_sf"/>
</dbReference>
<dbReference type="InterPro" id="IPR020937">
    <property type="entry name" value="SecA_CS"/>
</dbReference>
<dbReference type="InterPro" id="IPR011130">
    <property type="entry name" value="SecA_preprotein_X-link_dom"/>
</dbReference>
<dbReference type="SMART" id="SM00957">
    <property type="entry name" value="SecA_DEAD"/>
    <property type="match status" value="1"/>
</dbReference>
<evidence type="ECO:0000256" key="7">
    <source>
        <dbReference type="ARBA" id="ARBA00022840"/>
    </source>
</evidence>
<dbReference type="GO" id="GO:0017038">
    <property type="term" value="P:protein import"/>
    <property type="evidence" value="ECO:0007669"/>
    <property type="project" value="InterPro"/>
</dbReference>
<dbReference type="SUPFAM" id="SSF52540">
    <property type="entry name" value="P-loop containing nucleoside triphosphate hydrolases"/>
    <property type="match status" value="2"/>
</dbReference>
<dbReference type="EMBL" id="JACCBJ010000001">
    <property type="protein sequence ID" value="NYD75855.1"/>
    <property type="molecule type" value="Genomic_DNA"/>
</dbReference>
<evidence type="ECO:0000256" key="5">
    <source>
        <dbReference type="ARBA" id="ARBA00022490"/>
    </source>
</evidence>
<dbReference type="PROSITE" id="PS51196">
    <property type="entry name" value="SECA_MOTOR_DEAD"/>
    <property type="match status" value="1"/>
</dbReference>
<dbReference type="PROSITE" id="PS01312">
    <property type="entry name" value="SECA"/>
    <property type="match status" value="1"/>
</dbReference>
<evidence type="ECO:0000256" key="12">
    <source>
        <dbReference type="HAMAP-Rule" id="MF_01382"/>
    </source>
</evidence>
<dbReference type="Gene3D" id="3.90.1440.10">
    <property type="entry name" value="SecA, preprotein cross-linking domain"/>
    <property type="match status" value="1"/>
</dbReference>
<comment type="similarity">
    <text evidence="2 12">Belongs to the SecA family.</text>
</comment>
<evidence type="ECO:0000313" key="17">
    <source>
        <dbReference type="Proteomes" id="UP000589620"/>
    </source>
</evidence>
<comment type="catalytic activity">
    <reaction evidence="12">
        <text>ATP + H2O + cellular proteinSide 1 = ADP + phosphate + cellular proteinSide 2.</text>
        <dbReference type="EC" id="7.4.2.8"/>
    </reaction>
</comment>
<evidence type="ECO:0000256" key="10">
    <source>
        <dbReference type="ARBA" id="ARBA00023010"/>
    </source>
</evidence>
<dbReference type="GO" id="GO:0005829">
    <property type="term" value="C:cytosol"/>
    <property type="evidence" value="ECO:0007669"/>
    <property type="project" value="TreeGrafter"/>
</dbReference>
<dbReference type="InterPro" id="IPR014018">
    <property type="entry name" value="SecA_motor_DEAD"/>
</dbReference>
<dbReference type="Pfam" id="PF01043">
    <property type="entry name" value="SecA_PP_bind"/>
    <property type="match status" value="1"/>
</dbReference>
<accession>A0A852T4V5</accession>
<dbReference type="PANTHER" id="PTHR30612:SF0">
    <property type="entry name" value="CHLOROPLAST PROTEIN-TRANSPORTING ATPASE"/>
    <property type="match status" value="1"/>
</dbReference>
<dbReference type="SMART" id="SM00958">
    <property type="entry name" value="SecA_PP_bind"/>
    <property type="match status" value="1"/>
</dbReference>
<dbReference type="Gene3D" id="1.10.3060.10">
    <property type="entry name" value="Helical scaffold and wing domains of SecA"/>
    <property type="match status" value="1"/>
</dbReference>
<evidence type="ECO:0000256" key="3">
    <source>
        <dbReference type="ARBA" id="ARBA00022448"/>
    </source>
</evidence>
<comment type="caution">
    <text evidence="16">The sequence shown here is derived from an EMBL/GenBank/DDBJ whole genome shotgun (WGS) entry which is preliminary data.</text>
</comment>
<dbReference type="GO" id="GO:0008564">
    <property type="term" value="F:protein-exporting ATPase activity"/>
    <property type="evidence" value="ECO:0007669"/>
    <property type="project" value="UniProtKB-EC"/>
</dbReference>
<dbReference type="InterPro" id="IPR014001">
    <property type="entry name" value="Helicase_ATP-bd"/>
</dbReference>
<feature type="binding site" evidence="12">
    <location>
        <position position="424"/>
    </location>
    <ligand>
        <name>ATP</name>
        <dbReference type="ChEBI" id="CHEBI:30616"/>
    </ligand>
</feature>
<evidence type="ECO:0000256" key="8">
    <source>
        <dbReference type="ARBA" id="ARBA00022927"/>
    </source>
</evidence>